<comment type="similarity">
    <text evidence="2 10">Belongs to the ExbD/TolR family.</text>
</comment>
<dbReference type="Gene3D" id="3.30.420.270">
    <property type="match status" value="1"/>
</dbReference>
<dbReference type="HAMAP" id="MF_02203">
    <property type="entry name" value="TolR"/>
    <property type="match status" value="1"/>
</dbReference>
<dbReference type="PANTHER" id="PTHR30558:SF7">
    <property type="entry name" value="TOL-PAL SYSTEM PROTEIN TOLR"/>
    <property type="match status" value="1"/>
</dbReference>
<evidence type="ECO:0000256" key="10">
    <source>
        <dbReference type="HAMAP-Rule" id="MF_02203"/>
    </source>
</evidence>
<evidence type="ECO:0000256" key="5">
    <source>
        <dbReference type="ARBA" id="ARBA00022618"/>
    </source>
</evidence>
<sequence length="148" mass="16499">MMTSNRKRRKPVSDINVVPYIDVMLVLLIIFMVTAPLITQGVKVDLPQATAEPLDENQKPPSIVTVDRDGRYYVSTLAQFDDKPNPNEAMSIKALKREVEAILLDDPEATFMVNGDGAVSYNQVVQLMVMLQQFGVDSVGLMTENQQN</sequence>
<comment type="function">
    <text evidence="10">Part of the Tol-Pal system, which plays a role in outer membrane invagination during cell division and is important for maintaining outer membrane integrity.</text>
</comment>
<keyword evidence="12" id="KW-1185">Reference proteome</keyword>
<feature type="transmembrane region" description="Helical" evidence="10">
    <location>
        <begin position="20"/>
        <end position="38"/>
    </location>
</feature>
<keyword evidence="8 10" id="KW-0472">Membrane</keyword>
<keyword evidence="6 10" id="KW-0812">Transmembrane</keyword>
<evidence type="ECO:0000256" key="2">
    <source>
        <dbReference type="ARBA" id="ARBA00005811"/>
    </source>
</evidence>
<reference evidence="12" key="1">
    <citation type="journal article" date="2018" name="Front. Microbiol.">
        <title>Genome-Based Analysis Reveals the Taxonomy and Diversity of the Family Idiomarinaceae.</title>
        <authorList>
            <person name="Liu Y."/>
            <person name="Lai Q."/>
            <person name="Shao Z."/>
        </authorList>
    </citation>
    <scope>NUCLEOTIDE SEQUENCE [LARGE SCALE GENOMIC DNA]</scope>
    <source>
        <strain evidence="12">c121</strain>
    </source>
</reference>
<proteinExistence type="inferred from homology"/>
<dbReference type="AlphaFoldDB" id="A0A432ZAY1"/>
<dbReference type="GO" id="GO:0015031">
    <property type="term" value="P:protein transport"/>
    <property type="evidence" value="ECO:0007669"/>
    <property type="project" value="InterPro"/>
</dbReference>
<gene>
    <name evidence="10 11" type="primary">tolR</name>
    <name evidence="11" type="ORF">CWI80_03375</name>
</gene>
<dbReference type="InterPro" id="IPR003400">
    <property type="entry name" value="ExbD"/>
</dbReference>
<dbReference type="InterPro" id="IPR014168">
    <property type="entry name" value="Tol-Pal_TolR"/>
</dbReference>
<dbReference type="Pfam" id="PF02472">
    <property type="entry name" value="ExbD"/>
    <property type="match status" value="1"/>
</dbReference>
<name>A0A432ZAY1_9GAMM</name>
<evidence type="ECO:0000256" key="8">
    <source>
        <dbReference type="ARBA" id="ARBA00023136"/>
    </source>
</evidence>
<evidence type="ECO:0000313" key="12">
    <source>
        <dbReference type="Proteomes" id="UP000287022"/>
    </source>
</evidence>
<dbReference type="RefSeq" id="WP_026861751.1">
    <property type="nucleotide sequence ID" value="NZ_PIQE01000001.1"/>
</dbReference>
<evidence type="ECO:0000256" key="4">
    <source>
        <dbReference type="ARBA" id="ARBA00022519"/>
    </source>
</evidence>
<comment type="caution">
    <text evidence="11">The sequence shown here is derived from an EMBL/GenBank/DDBJ whole genome shotgun (WGS) entry which is preliminary data.</text>
</comment>
<evidence type="ECO:0000256" key="3">
    <source>
        <dbReference type="ARBA" id="ARBA00022475"/>
    </source>
</evidence>
<dbReference type="GO" id="GO:0005886">
    <property type="term" value="C:plasma membrane"/>
    <property type="evidence" value="ECO:0007669"/>
    <property type="project" value="UniProtKB-SubCell"/>
</dbReference>
<keyword evidence="5 10" id="KW-0132">Cell division</keyword>
<evidence type="ECO:0000256" key="9">
    <source>
        <dbReference type="ARBA" id="ARBA00023306"/>
    </source>
</evidence>
<evidence type="ECO:0000256" key="1">
    <source>
        <dbReference type="ARBA" id="ARBA00004162"/>
    </source>
</evidence>
<evidence type="ECO:0000256" key="7">
    <source>
        <dbReference type="ARBA" id="ARBA00022989"/>
    </source>
</evidence>
<dbReference type="GO" id="GO:0051301">
    <property type="term" value="P:cell division"/>
    <property type="evidence" value="ECO:0007669"/>
    <property type="project" value="UniProtKB-UniRule"/>
</dbReference>
<keyword evidence="4 10" id="KW-0997">Cell inner membrane</keyword>
<evidence type="ECO:0000256" key="6">
    <source>
        <dbReference type="ARBA" id="ARBA00022692"/>
    </source>
</evidence>
<accession>A0A432ZAY1</accession>
<dbReference type="GO" id="GO:0022857">
    <property type="term" value="F:transmembrane transporter activity"/>
    <property type="evidence" value="ECO:0007669"/>
    <property type="project" value="InterPro"/>
</dbReference>
<keyword evidence="7 10" id="KW-1133">Transmembrane helix</keyword>
<organism evidence="11 12">
    <name type="scientific">Pseudidiomarina sediminum</name>
    <dbReference type="NCBI Taxonomy" id="431675"/>
    <lineage>
        <taxon>Bacteria</taxon>
        <taxon>Pseudomonadati</taxon>
        <taxon>Pseudomonadota</taxon>
        <taxon>Gammaproteobacteria</taxon>
        <taxon>Alteromonadales</taxon>
        <taxon>Idiomarinaceae</taxon>
        <taxon>Pseudidiomarina</taxon>
    </lineage>
</organism>
<comment type="subcellular location">
    <subcellularLocation>
        <location evidence="10">Cell inner membrane</location>
        <topology evidence="10">Single-pass membrane protein</topology>
    </subcellularLocation>
    <subcellularLocation>
        <location evidence="1">Cell membrane</location>
        <topology evidence="1">Single-pass membrane protein</topology>
    </subcellularLocation>
</comment>
<keyword evidence="9 10" id="KW-0131">Cell cycle</keyword>
<keyword evidence="3 10" id="KW-1003">Cell membrane</keyword>
<dbReference type="PANTHER" id="PTHR30558">
    <property type="entry name" value="EXBD MEMBRANE COMPONENT OF PMF-DRIVEN MACROMOLECULE IMPORT SYSTEM"/>
    <property type="match status" value="1"/>
</dbReference>
<dbReference type="Proteomes" id="UP000287022">
    <property type="component" value="Unassembled WGS sequence"/>
</dbReference>
<dbReference type="STRING" id="1122124.GCA_000423165_00724"/>
<evidence type="ECO:0000313" key="11">
    <source>
        <dbReference type="EMBL" id="RUO75117.1"/>
    </source>
</evidence>
<dbReference type="EMBL" id="PIQE01000001">
    <property type="protein sequence ID" value="RUO75117.1"/>
    <property type="molecule type" value="Genomic_DNA"/>
</dbReference>
<dbReference type="NCBIfam" id="TIGR02801">
    <property type="entry name" value="tolR"/>
    <property type="match status" value="1"/>
</dbReference>
<comment type="subunit">
    <text evidence="10">The Tol-Pal system is composed of five core proteins: the inner membrane proteins TolA, TolQ and TolR, the periplasmic protein TolB and the outer membrane protein Pal. They form a network linking the inner and outer membranes and the peptidoglycan layer.</text>
</comment>
<protein>
    <recommendedName>
        <fullName evidence="10">Tol-Pal system protein TolR</fullName>
    </recommendedName>
</protein>